<comment type="subcellular location">
    <subcellularLocation>
        <location evidence="1">Cytoplasm</location>
    </subcellularLocation>
</comment>
<dbReference type="Gene3D" id="3.30.40.10">
    <property type="entry name" value="Zinc/RING finger domain, C3HC4 (zinc finger)"/>
    <property type="match status" value="1"/>
</dbReference>
<evidence type="ECO:0000256" key="1">
    <source>
        <dbReference type="ARBA" id="ARBA00004496"/>
    </source>
</evidence>
<dbReference type="InterPro" id="IPR046439">
    <property type="entry name" value="ZF_RZ_dom"/>
</dbReference>
<dbReference type="PROSITE" id="PS51981">
    <property type="entry name" value="ZF_RZ"/>
    <property type="match status" value="1"/>
</dbReference>
<evidence type="ECO:0000256" key="5">
    <source>
        <dbReference type="ARBA" id="ARBA00022833"/>
    </source>
</evidence>
<evidence type="ECO:0000256" key="2">
    <source>
        <dbReference type="ARBA" id="ARBA00022490"/>
    </source>
</evidence>
<comment type="caution">
    <text evidence="9">The sequence shown here is derived from an EMBL/GenBank/DDBJ whole genome shotgun (WGS) entry which is preliminary data.</text>
</comment>
<dbReference type="InterPro" id="IPR013083">
    <property type="entry name" value="Znf_RING/FYVE/PHD"/>
</dbReference>
<dbReference type="InterPro" id="IPR031248">
    <property type="entry name" value="RNF213"/>
</dbReference>
<name>A0A8B6FGR0_MYTGA</name>
<keyword evidence="2" id="KW-0963">Cytoplasm</keyword>
<dbReference type="Pfam" id="PF20173">
    <property type="entry name" value="ZnF_RZ-type"/>
    <property type="match status" value="1"/>
</dbReference>
<reference evidence="9" key="1">
    <citation type="submission" date="2018-11" db="EMBL/GenBank/DDBJ databases">
        <authorList>
            <person name="Alioto T."/>
            <person name="Alioto T."/>
        </authorList>
    </citation>
    <scope>NUCLEOTIDE SEQUENCE</scope>
</reference>
<organism evidence="9 10">
    <name type="scientific">Mytilus galloprovincialis</name>
    <name type="common">Mediterranean mussel</name>
    <dbReference type="NCBI Taxonomy" id="29158"/>
    <lineage>
        <taxon>Eukaryota</taxon>
        <taxon>Metazoa</taxon>
        <taxon>Spiralia</taxon>
        <taxon>Lophotrochozoa</taxon>
        <taxon>Mollusca</taxon>
        <taxon>Bivalvia</taxon>
        <taxon>Autobranchia</taxon>
        <taxon>Pteriomorphia</taxon>
        <taxon>Mytilida</taxon>
        <taxon>Mytiloidea</taxon>
        <taxon>Mytilidae</taxon>
        <taxon>Mytilinae</taxon>
        <taxon>Mytilus</taxon>
    </lineage>
</organism>
<evidence type="ECO:0000256" key="6">
    <source>
        <dbReference type="ARBA" id="ARBA00022859"/>
    </source>
</evidence>
<proteinExistence type="predicted"/>
<feature type="region of interest" description="Disordered" evidence="7">
    <location>
        <begin position="52"/>
        <end position="72"/>
    </location>
</feature>
<dbReference type="GO" id="GO:0002376">
    <property type="term" value="P:immune system process"/>
    <property type="evidence" value="ECO:0007669"/>
    <property type="project" value="UniProtKB-KW"/>
</dbReference>
<keyword evidence="6" id="KW-0391">Immunity</keyword>
<keyword evidence="3" id="KW-0479">Metal-binding</keyword>
<protein>
    <recommendedName>
        <fullName evidence="8">RZ-type domain-containing protein</fullName>
    </recommendedName>
</protein>
<keyword evidence="5" id="KW-0862">Zinc</keyword>
<evidence type="ECO:0000256" key="4">
    <source>
        <dbReference type="ARBA" id="ARBA00022771"/>
    </source>
</evidence>
<keyword evidence="10" id="KW-1185">Reference proteome</keyword>
<dbReference type="PANTHER" id="PTHR22605:SF16">
    <property type="entry name" value="E3 UBIQUITIN-PROTEIN LIGASE RNF213"/>
    <property type="match status" value="1"/>
</dbReference>
<dbReference type="OrthoDB" id="6160378at2759"/>
<evidence type="ECO:0000256" key="7">
    <source>
        <dbReference type="SAM" id="MobiDB-lite"/>
    </source>
</evidence>
<dbReference type="PANTHER" id="PTHR22605">
    <property type="entry name" value="RZ-TYPE DOMAIN-CONTAINING PROTEIN"/>
    <property type="match status" value="1"/>
</dbReference>
<evidence type="ECO:0000313" key="9">
    <source>
        <dbReference type="EMBL" id="VDI48904.1"/>
    </source>
</evidence>
<dbReference type="GO" id="GO:0008270">
    <property type="term" value="F:zinc ion binding"/>
    <property type="evidence" value="ECO:0007669"/>
    <property type="project" value="UniProtKB-KW"/>
</dbReference>
<evidence type="ECO:0000313" key="10">
    <source>
        <dbReference type="Proteomes" id="UP000596742"/>
    </source>
</evidence>
<dbReference type="GO" id="GO:0016887">
    <property type="term" value="F:ATP hydrolysis activity"/>
    <property type="evidence" value="ECO:0007669"/>
    <property type="project" value="InterPro"/>
</dbReference>
<sequence>MDQFILRGLRPEFVVPFGTATSLKQHFSVSEAIDAALLADITMQLVSKPEPVTSAIEDNPTPQIQPRSDDKSDLLGVRGVNDNFIRVLGKVTLPVEIGKFTLFHDFYILDECGLWQSVHIDDIRISKILPSVFDMYGKSAGEILSAGKLKDELGVETLSGEKPSSELEMKMMRQIYEQKINFKQRSIGSAHTLGFKKKNIDVNQFVMSCIHPALASLRDIDTDTSRTTERLKILLTTLEDASEKGQKLLNALAQHTTRIIQEREESHNVLSKNWLAVEACKLGNINRAGTFRKYAHQYLESKVVQVLAGIISFIDKNRNLDILIMRNLHEWQSQLWLRIFTDVELTGLKYSTIVSPTQNHELQEVEVKTTSKSDDFMAVVLKASAIFEALPLGQLLLDMQDIGTQEILKSYYKDFIHMVYPVKSEEECDLICESIDTGCRKMLRGEYGRLLSTMFGCHLVFNIYDTRFSNFSHIVCVWPDCSKAVLKFMKDNHNCNMVTSDEITLDVLGLKLLIEELKPLKDTLNKAELRHKWLQKVCLYRPAIERIFGHYSQVADNNEFSYGEGCRVAITEARFNWTKTIIVKLFIEKVCMAKDADSTEVIRLMALWTKLGDKADMKTLETFETVEDHLKTRNEKVLRQYFGVLSQCLACGRVITCDKDSMDLPVKLPCKDTYCYKCYTELIADRHQCQSCNAQIPQNFSPEEIHDSTKQLVQNSGKQEELIDLCLLILQCMEDSVYQQYQNTCKEYTTASNMLRNASRTLSSIETGVLEKIEDIAKTKFALSVVASCIHEYNGMADRKIIITTDEKRLFNSVGKLCEECHLQWPRKYFVKLLCRQYGIDMYQAVLTRTDLDCLKWTRLPELMGGEVSECQDRYIVCGNNYKAIRETLVTAAINQNDTEINKILNPLATGTNVWQTRVMVVLALHREVTMKCIFGQEKQFPPQDFPAAVIRNVIWNDPRYNICVNMTLTDQNIACLLVHYLALLLEFPVGTTVMGPLMNIAFNPQTMIKSFYPTMPHDEIAYVREALLDGRNISGENPVMYKCPNGHPYVVGDCGRPTFATRCRDCNARLVVRVMHLQEINEIGVDRTSTGHILGRATNLGQKLTFVQDRKIDRISVAFIRLFTHTSMFLGANNNVQAIIQTIKLDKKLSPNDVLPFIKEHIALDLQALQKILGKSNDDVCVFVHCILKSIMDQQVPNNSGENIPPDMCQLSSKEGRLKWEEKFASKYIAPLLKDIHLVFLPIPRFSIVFHGNPWKVFHGIPWKVFHGIPWSIGTCFPWNSMEKKKIKRELSNSTIYIFHGNPWKTMENNFHGIPWKFFHGFP</sequence>
<dbReference type="EMBL" id="UYJE01006783">
    <property type="protein sequence ID" value="VDI48904.1"/>
    <property type="molecule type" value="Genomic_DNA"/>
</dbReference>
<dbReference type="GO" id="GO:0004842">
    <property type="term" value="F:ubiquitin-protein transferase activity"/>
    <property type="evidence" value="ECO:0007669"/>
    <property type="project" value="InterPro"/>
</dbReference>
<feature type="domain" description="RZ-type" evidence="8">
    <location>
        <begin position="1016"/>
        <end position="1091"/>
    </location>
</feature>
<dbReference type="Proteomes" id="UP000596742">
    <property type="component" value="Unassembled WGS sequence"/>
</dbReference>
<gene>
    <name evidence="9" type="ORF">MGAL_10B045844</name>
</gene>
<keyword evidence="4" id="KW-0863">Zinc-finger</keyword>
<accession>A0A8B6FGR0</accession>
<dbReference type="GO" id="GO:0005737">
    <property type="term" value="C:cytoplasm"/>
    <property type="evidence" value="ECO:0007669"/>
    <property type="project" value="UniProtKB-SubCell"/>
</dbReference>
<evidence type="ECO:0000259" key="8">
    <source>
        <dbReference type="PROSITE" id="PS51981"/>
    </source>
</evidence>
<evidence type="ECO:0000256" key="3">
    <source>
        <dbReference type="ARBA" id="ARBA00022723"/>
    </source>
</evidence>